<feature type="transmembrane region" description="Helical" evidence="1">
    <location>
        <begin position="22"/>
        <end position="47"/>
    </location>
</feature>
<proteinExistence type="predicted"/>
<sequence>MRDLLECLQTMQHMEIPLWERFLFGTIMLIITIVSLTLNMLLAAVVFRGNLVNKSVQPHIANLIIASVVFLLPNCWLFLPTVLGSLYPADPYNVTLATPNTLGYFMIMFTTATMAIDRFITFFLPSVSILSYIKA</sequence>
<protein>
    <recommendedName>
        <fullName evidence="4">G-protein coupled receptors family 1 profile domain-containing protein</fullName>
    </recommendedName>
</protein>
<comment type="caution">
    <text evidence="2">The sequence shown here is derived from an EMBL/GenBank/DDBJ whole genome shotgun (WGS) entry which is preliminary data.</text>
</comment>
<keyword evidence="1" id="KW-0472">Membrane</keyword>
<evidence type="ECO:0008006" key="4">
    <source>
        <dbReference type="Google" id="ProtNLM"/>
    </source>
</evidence>
<name>A0ABR1C1L7_NECAM</name>
<keyword evidence="1" id="KW-0812">Transmembrane</keyword>
<dbReference type="Proteomes" id="UP001303046">
    <property type="component" value="Unassembled WGS sequence"/>
</dbReference>
<evidence type="ECO:0000256" key="1">
    <source>
        <dbReference type="SAM" id="Phobius"/>
    </source>
</evidence>
<evidence type="ECO:0000313" key="3">
    <source>
        <dbReference type="Proteomes" id="UP001303046"/>
    </source>
</evidence>
<dbReference type="EMBL" id="JAVFWL010000002">
    <property type="protein sequence ID" value="KAK6732444.1"/>
    <property type="molecule type" value="Genomic_DNA"/>
</dbReference>
<keyword evidence="1" id="KW-1133">Transmembrane helix</keyword>
<feature type="transmembrane region" description="Helical" evidence="1">
    <location>
        <begin position="102"/>
        <end position="124"/>
    </location>
</feature>
<evidence type="ECO:0000313" key="2">
    <source>
        <dbReference type="EMBL" id="KAK6732444.1"/>
    </source>
</evidence>
<keyword evidence="3" id="KW-1185">Reference proteome</keyword>
<organism evidence="2 3">
    <name type="scientific">Necator americanus</name>
    <name type="common">Human hookworm</name>
    <dbReference type="NCBI Taxonomy" id="51031"/>
    <lineage>
        <taxon>Eukaryota</taxon>
        <taxon>Metazoa</taxon>
        <taxon>Ecdysozoa</taxon>
        <taxon>Nematoda</taxon>
        <taxon>Chromadorea</taxon>
        <taxon>Rhabditida</taxon>
        <taxon>Rhabditina</taxon>
        <taxon>Rhabditomorpha</taxon>
        <taxon>Strongyloidea</taxon>
        <taxon>Ancylostomatidae</taxon>
        <taxon>Bunostominae</taxon>
        <taxon>Necator</taxon>
    </lineage>
</organism>
<feature type="transmembrane region" description="Helical" evidence="1">
    <location>
        <begin position="59"/>
        <end position="82"/>
    </location>
</feature>
<accession>A0ABR1C1L7</accession>
<gene>
    <name evidence="2" type="primary">Necator_chrII.g4473</name>
    <name evidence="2" type="ORF">RB195_016681</name>
</gene>
<dbReference type="Gene3D" id="1.20.1070.10">
    <property type="entry name" value="Rhodopsin 7-helix transmembrane proteins"/>
    <property type="match status" value="1"/>
</dbReference>
<reference evidence="2 3" key="1">
    <citation type="submission" date="2023-08" db="EMBL/GenBank/DDBJ databases">
        <title>A Necator americanus chromosomal reference genome.</title>
        <authorList>
            <person name="Ilik V."/>
            <person name="Petrzelkova K.J."/>
            <person name="Pardy F."/>
            <person name="Fuh T."/>
            <person name="Niatou-Singa F.S."/>
            <person name="Gouil Q."/>
            <person name="Baker L."/>
            <person name="Ritchie M.E."/>
            <person name="Jex A.R."/>
            <person name="Gazzola D."/>
            <person name="Li H."/>
            <person name="Toshio Fujiwara R."/>
            <person name="Zhan B."/>
            <person name="Aroian R.V."/>
            <person name="Pafco B."/>
            <person name="Schwarz E.M."/>
        </authorList>
    </citation>
    <scope>NUCLEOTIDE SEQUENCE [LARGE SCALE GENOMIC DNA]</scope>
    <source>
        <strain evidence="2 3">Aroian</strain>
        <tissue evidence="2">Whole animal</tissue>
    </source>
</reference>